<dbReference type="SUPFAM" id="SSF49899">
    <property type="entry name" value="Concanavalin A-like lectins/glucanases"/>
    <property type="match status" value="1"/>
</dbReference>
<evidence type="ECO:0000313" key="13">
    <source>
        <dbReference type="Ensembl" id="ENSLACP00000006964.1"/>
    </source>
</evidence>
<reference evidence="13" key="2">
    <citation type="submission" date="2025-08" db="UniProtKB">
        <authorList>
            <consortium name="Ensembl"/>
        </authorList>
    </citation>
    <scope>IDENTIFICATION</scope>
</reference>
<evidence type="ECO:0000256" key="7">
    <source>
        <dbReference type="PROSITE-ProRule" id="PRU00024"/>
    </source>
</evidence>
<feature type="coiled-coil region" evidence="8">
    <location>
        <begin position="197"/>
        <end position="224"/>
    </location>
</feature>
<dbReference type="Gene3D" id="3.30.160.60">
    <property type="entry name" value="Classic Zinc Finger"/>
    <property type="match status" value="1"/>
</dbReference>
<dbReference type="InParanoid" id="H3ABE3"/>
<evidence type="ECO:0000313" key="14">
    <source>
        <dbReference type="Proteomes" id="UP000008672"/>
    </source>
</evidence>
<dbReference type="PROSITE" id="PS00518">
    <property type="entry name" value="ZF_RING_1"/>
    <property type="match status" value="1"/>
</dbReference>
<dbReference type="InterPro" id="IPR006574">
    <property type="entry name" value="PRY"/>
</dbReference>
<feature type="domain" description="RING-type" evidence="10">
    <location>
        <begin position="11"/>
        <end position="51"/>
    </location>
</feature>
<dbReference type="PROSITE" id="PS50188">
    <property type="entry name" value="B302_SPRY"/>
    <property type="match status" value="1"/>
</dbReference>
<dbReference type="EMBL" id="AFYH01208890">
    <property type="status" value="NOT_ANNOTATED_CDS"/>
    <property type="molecule type" value="Genomic_DNA"/>
</dbReference>
<dbReference type="PRINTS" id="PR01407">
    <property type="entry name" value="BUTYPHLNCDUF"/>
</dbReference>
<dbReference type="SMART" id="SM00449">
    <property type="entry name" value="SPRY"/>
    <property type="match status" value="1"/>
</dbReference>
<dbReference type="SMART" id="SM00589">
    <property type="entry name" value="PRY"/>
    <property type="match status" value="1"/>
</dbReference>
<evidence type="ECO:0000259" key="11">
    <source>
        <dbReference type="PROSITE" id="PS50119"/>
    </source>
</evidence>
<evidence type="ECO:0000256" key="2">
    <source>
        <dbReference type="ARBA" id="ARBA00008518"/>
    </source>
</evidence>
<reference evidence="13" key="3">
    <citation type="submission" date="2025-09" db="UniProtKB">
        <authorList>
            <consortium name="Ensembl"/>
        </authorList>
    </citation>
    <scope>IDENTIFICATION</scope>
</reference>
<evidence type="ECO:0008006" key="15">
    <source>
        <dbReference type="Google" id="ProtNLM"/>
    </source>
</evidence>
<keyword evidence="4" id="KW-0479">Metal-binding</keyword>
<evidence type="ECO:0000256" key="5">
    <source>
        <dbReference type="ARBA" id="ARBA00022771"/>
    </source>
</evidence>
<accession>H3ABE3</accession>
<dbReference type="GeneID" id="102349132"/>
<dbReference type="Pfam" id="PF13765">
    <property type="entry name" value="PRY"/>
    <property type="match status" value="1"/>
</dbReference>
<evidence type="ECO:0000256" key="8">
    <source>
        <dbReference type="SAM" id="Coils"/>
    </source>
</evidence>
<sequence>MDEDFTQKLQCPVCTALSEDLAVLDCGHSVCSSCIAKAQEAGAGCTCPECRAGSTEKSSTLSAEKAQRPLPQPRRRAQHKCPEHNEKLMLFCQDDGTLACLVCRDSAQHSNHSFLPVQEAAELYKDKLKAAISPLELKLKGLSQEKYQQEQGISKVKKESNSLEEQIASEFAALHQFLQEKEQSLQAQLWVEEGSLLQQREKALETIEKEMGATEKKAADLQKKLEQEDPILFLTGMKHFSETCSNEINETIATKDSLVCRELSLGVFKGPLQYAVWKEMKSIISHVPSALTLEPSTAHRSLRLSMDLTSVEDSNDSEKVANNTKRFDFCLSVLSTQGFFSGRHYWEVEVGRKTKWELGVVGESINRKGEILALPENQFWVVCLRKGGEYWACDSPSKRLYPSTKPRKVGIFLDCEEGQVSFYDADGMHHLYTFTAMFTERLFPYFSPCRKDAMNVEPLKLFHLKL</sequence>
<dbReference type="InterPro" id="IPR018957">
    <property type="entry name" value="Znf_C3HC4_RING-type"/>
</dbReference>
<dbReference type="Gene3D" id="3.30.40.10">
    <property type="entry name" value="Zinc/RING finger domain, C3HC4 (zinc finger)"/>
    <property type="match status" value="1"/>
</dbReference>
<dbReference type="eggNOG" id="KOG2177">
    <property type="taxonomic scope" value="Eukaryota"/>
</dbReference>
<dbReference type="Gene3D" id="2.60.120.920">
    <property type="match status" value="1"/>
</dbReference>
<dbReference type="KEGG" id="lcm:102349132"/>
<dbReference type="Ensembl" id="ENSLACT00000007023.1">
    <property type="protein sequence ID" value="ENSLACP00000006964.1"/>
    <property type="gene ID" value="ENSLACG00000006184.1"/>
</dbReference>
<dbReference type="GeneTree" id="ENSGT00940000158537"/>
<dbReference type="InterPro" id="IPR043136">
    <property type="entry name" value="B30.2/SPRY_sf"/>
</dbReference>
<dbReference type="FunFam" id="2.60.120.920:FF:000004">
    <property type="entry name" value="Butyrophilin subfamily 1 member A1"/>
    <property type="match status" value="1"/>
</dbReference>
<dbReference type="InterPro" id="IPR001870">
    <property type="entry name" value="B30.2/SPRY"/>
</dbReference>
<dbReference type="Pfam" id="PF00622">
    <property type="entry name" value="SPRY"/>
    <property type="match status" value="1"/>
</dbReference>
<dbReference type="SMART" id="SM00184">
    <property type="entry name" value="RING"/>
    <property type="match status" value="1"/>
</dbReference>
<evidence type="ECO:0000256" key="4">
    <source>
        <dbReference type="ARBA" id="ARBA00022723"/>
    </source>
</evidence>
<evidence type="ECO:0000259" key="12">
    <source>
        <dbReference type="PROSITE" id="PS50188"/>
    </source>
</evidence>
<evidence type="ECO:0000256" key="3">
    <source>
        <dbReference type="ARBA" id="ARBA00022490"/>
    </source>
</evidence>
<dbReference type="Bgee" id="ENSLACG00000006184">
    <property type="expression patterns" value="Expressed in pelvic fin and 1 other cell type or tissue"/>
</dbReference>
<dbReference type="InterPro" id="IPR001841">
    <property type="entry name" value="Znf_RING"/>
</dbReference>
<dbReference type="SUPFAM" id="SSF57850">
    <property type="entry name" value="RING/U-box"/>
    <property type="match status" value="1"/>
</dbReference>
<dbReference type="SMART" id="SM00336">
    <property type="entry name" value="BBOX"/>
    <property type="match status" value="1"/>
</dbReference>
<dbReference type="InterPro" id="IPR017907">
    <property type="entry name" value="Znf_RING_CS"/>
</dbReference>
<dbReference type="CDD" id="cd13733">
    <property type="entry name" value="SPRY_PRY_C-I_1"/>
    <property type="match status" value="1"/>
</dbReference>
<comment type="subcellular location">
    <subcellularLocation>
        <location evidence="1">Cytoplasm</location>
    </subcellularLocation>
</comment>
<keyword evidence="14" id="KW-1185">Reference proteome</keyword>
<dbReference type="SUPFAM" id="SSF57845">
    <property type="entry name" value="B-box zinc-binding domain"/>
    <property type="match status" value="1"/>
</dbReference>
<keyword evidence="5 7" id="KW-0863">Zinc-finger</keyword>
<keyword evidence="6" id="KW-0862">Zinc</keyword>
<protein>
    <recommendedName>
        <fullName evidence="15">Tripartite motif containing 69</fullName>
    </recommendedName>
</protein>
<dbReference type="InterPro" id="IPR013320">
    <property type="entry name" value="ConA-like_dom_sf"/>
</dbReference>
<dbReference type="OMA" id="ECLYPMF"/>
<dbReference type="PANTHER" id="PTHR24103">
    <property type="entry name" value="E3 UBIQUITIN-PROTEIN LIGASE TRIM"/>
    <property type="match status" value="1"/>
</dbReference>
<evidence type="ECO:0000256" key="6">
    <source>
        <dbReference type="ARBA" id="ARBA00022833"/>
    </source>
</evidence>
<dbReference type="Pfam" id="PF00643">
    <property type="entry name" value="zf-B_box"/>
    <property type="match status" value="1"/>
</dbReference>
<comment type="similarity">
    <text evidence="2">Belongs to the TRIM/RBCC family.</text>
</comment>
<dbReference type="GO" id="GO:0008270">
    <property type="term" value="F:zinc ion binding"/>
    <property type="evidence" value="ECO:0007669"/>
    <property type="project" value="UniProtKB-KW"/>
</dbReference>
<dbReference type="GO" id="GO:0005737">
    <property type="term" value="C:cytoplasm"/>
    <property type="evidence" value="ECO:0007669"/>
    <property type="project" value="UniProtKB-SubCell"/>
</dbReference>
<evidence type="ECO:0000259" key="10">
    <source>
        <dbReference type="PROSITE" id="PS50089"/>
    </source>
</evidence>
<dbReference type="InterPro" id="IPR013083">
    <property type="entry name" value="Znf_RING/FYVE/PHD"/>
</dbReference>
<dbReference type="InterPro" id="IPR050143">
    <property type="entry name" value="TRIM/RBCC"/>
</dbReference>
<dbReference type="InterPro" id="IPR003879">
    <property type="entry name" value="Butyrophylin_SPRY"/>
</dbReference>
<dbReference type="RefSeq" id="XP_006009634.1">
    <property type="nucleotide sequence ID" value="XM_006009572.3"/>
</dbReference>
<reference evidence="14" key="1">
    <citation type="submission" date="2011-08" db="EMBL/GenBank/DDBJ databases">
        <title>The draft genome of Latimeria chalumnae.</title>
        <authorList>
            <person name="Di Palma F."/>
            <person name="Alfoldi J."/>
            <person name="Johnson J."/>
            <person name="Berlin A."/>
            <person name="Gnerre S."/>
            <person name="Jaffe D."/>
            <person name="MacCallum I."/>
            <person name="Young S."/>
            <person name="Walker B.J."/>
            <person name="Lander E."/>
            <person name="Lindblad-Toh K."/>
        </authorList>
    </citation>
    <scope>NUCLEOTIDE SEQUENCE [LARGE SCALE GENOMIC DNA]</scope>
    <source>
        <strain evidence="14">Wild caught</strain>
    </source>
</reference>
<dbReference type="InterPro" id="IPR000315">
    <property type="entry name" value="Znf_B-box"/>
</dbReference>
<evidence type="ECO:0000256" key="1">
    <source>
        <dbReference type="ARBA" id="ARBA00004496"/>
    </source>
</evidence>
<dbReference type="Proteomes" id="UP000008672">
    <property type="component" value="Unassembled WGS sequence"/>
</dbReference>
<dbReference type="PROSITE" id="PS50119">
    <property type="entry name" value="ZF_BBOX"/>
    <property type="match status" value="1"/>
</dbReference>
<organism evidence="13 14">
    <name type="scientific">Latimeria chalumnae</name>
    <name type="common">Coelacanth</name>
    <dbReference type="NCBI Taxonomy" id="7897"/>
    <lineage>
        <taxon>Eukaryota</taxon>
        <taxon>Metazoa</taxon>
        <taxon>Chordata</taxon>
        <taxon>Craniata</taxon>
        <taxon>Vertebrata</taxon>
        <taxon>Euteleostomi</taxon>
        <taxon>Coelacanthiformes</taxon>
        <taxon>Coelacanthidae</taxon>
        <taxon>Latimeria</taxon>
    </lineage>
</organism>
<keyword evidence="3" id="KW-0963">Cytoplasm</keyword>
<dbReference type="Pfam" id="PF00097">
    <property type="entry name" value="zf-C3HC4"/>
    <property type="match status" value="1"/>
</dbReference>
<feature type="domain" description="B box-type" evidence="11">
    <location>
        <begin position="76"/>
        <end position="117"/>
    </location>
</feature>
<feature type="domain" description="B30.2/SPRY" evidence="12">
    <location>
        <begin position="271"/>
        <end position="466"/>
    </location>
</feature>
<dbReference type="PROSITE" id="PS50089">
    <property type="entry name" value="ZF_RING_2"/>
    <property type="match status" value="1"/>
</dbReference>
<feature type="region of interest" description="Disordered" evidence="9">
    <location>
        <begin position="58"/>
        <end position="78"/>
    </location>
</feature>
<dbReference type="HOGENOM" id="CLU_013137_0_3_1"/>
<keyword evidence="8" id="KW-0175">Coiled coil</keyword>
<dbReference type="OrthoDB" id="128536at2759"/>
<proteinExistence type="inferred from homology"/>
<dbReference type="CDD" id="cd19800">
    <property type="entry name" value="Bbox2_xNF7-like"/>
    <property type="match status" value="1"/>
</dbReference>
<gene>
    <name evidence="13" type="primary">LOC102349132</name>
</gene>
<evidence type="ECO:0000256" key="9">
    <source>
        <dbReference type="SAM" id="MobiDB-lite"/>
    </source>
</evidence>
<name>H3ABE3_LATCH</name>
<dbReference type="AlphaFoldDB" id="H3ABE3"/>
<dbReference type="InterPro" id="IPR003877">
    <property type="entry name" value="SPRY_dom"/>
</dbReference>